<protein>
    <submittedName>
        <fullName evidence="7">Single cache domain 3</fullName>
    </submittedName>
</protein>
<evidence type="ECO:0000256" key="2">
    <source>
        <dbReference type="ARBA" id="ARBA00022475"/>
    </source>
</evidence>
<evidence type="ECO:0000259" key="6">
    <source>
        <dbReference type="Pfam" id="PF17202"/>
    </source>
</evidence>
<keyword evidence="8" id="KW-1185">Reference proteome</keyword>
<dbReference type="OrthoDB" id="9814363at2"/>
<keyword evidence="5" id="KW-0472">Membrane</keyword>
<evidence type="ECO:0000313" key="8">
    <source>
        <dbReference type="Proteomes" id="UP000320776"/>
    </source>
</evidence>
<gene>
    <name evidence="7" type="ORF">SPTER_45060</name>
</gene>
<dbReference type="KEGG" id="sted:SPTER_45060"/>
<keyword evidence="3" id="KW-0812">Transmembrane</keyword>
<name>A0A517E0B5_9FIRM</name>
<organism evidence="7 8">
    <name type="scientific">Sporomusa termitida</name>
    <dbReference type="NCBI Taxonomy" id="2377"/>
    <lineage>
        <taxon>Bacteria</taxon>
        <taxon>Bacillati</taxon>
        <taxon>Bacillota</taxon>
        <taxon>Negativicutes</taxon>
        <taxon>Selenomonadales</taxon>
        <taxon>Sporomusaceae</taxon>
        <taxon>Sporomusa</taxon>
    </lineage>
</organism>
<dbReference type="InterPro" id="IPR033463">
    <property type="entry name" value="sCache_3"/>
</dbReference>
<reference evidence="7 8" key="1">
    <citation type="submission" date="2019-02" db="EMBL/GenBank/DDBJ databases">
        <title>Closed genome of Sporomusa termitida DSM 4440.</title>
        <authorList>
            <person name="Poehlein A."/>
            <person name="Daniel R."/>
        </authorList>
    </citation>
    <scope>NUCLEOTIDE SEQUENCE [LARGE SCALE GENOMIC DNA]</scope>
    <source>
        <strain evidence="7 8">DSM 4440</strain>
    </source>
</reference>
<comment type="subcellular location">
    <subcellularLocation>
        <location evidence="1">Cell membrane</location>
        <topology evidence="1">Multi-pass membrane protein</topology>
    </subcellularLocation>
</comment>
<accession>A0A517E0B5</accession>
<dbReference type="InterPro" id="IPR029151">
    <property type="entry name" value="Sensor-like_sf"/>
</dbReference>
<keyword evidence="4" id="KW-1133">Transmembrane helix</keyword>
<dbReference type="Pfam" id="PF17202">
    <property type="entry name" value="sCache_3_3"/>
    <property type="match status" value="1"/>
</dbReference>
<dbReference type="GO" id="GO:0005886">
    <property type="term" value="C:plasma membrane"/>
    <property type="evidence" value="ECO:0007669"/>
    <property type="project" value="UniProtKB-SubCell"/>
</dbReference>
<evidence type="ECO:0000256" key="4">
    <source>
        <dbReference type="ARBA" id="ARBA00022989"/>
    </source>
</evidence>
<dbReference type="AlphaFoldDB" id="A0A517E0B5"/>
<dbReference type="Proteomes" id="UP000320776">
    <property type="component" value="Chromosome"/>
</dbReference>
<sequence>MRLKTRLTVFFVGVALIVSLAVGIVIIRDMQIQIEVAISEKARSDLATALEIADYMRPGPWHIEHGELYKGRFRINDDNELVDKIGRLTDDTVTIFLNNTRVATNIIRDGNRVTGTQAADYVTQTVLAGGIYTGEAEVIGIKYQTSYAPIKNDAGQIIGMFYIGVSKNFADQLKHSFTAVAILSTRIALLFALAATCFISVDAWSTASVNRTSPRWTTPPPHKKETPP</sequence>
<dbReference type="RefSeq" id="WP_144352360.1">
    <property type="nucleotide sequence ID" value="NZ_CP036259.1"/>
</dbReference>
<feature type="domain" description="Single cache" evidence="6">
    <location>
        <begin position="74"/>
        <end position="172"/>
    </location>
</feature>
<proteinExistence type="predicted"/>
<evidence type="ECO:0000256" key="1">
    <source>
        <dbReference type="ARBA" id="ARBA00004651"/>
    </source>
</evidence>
<dbReference type="SUPFAM" id="SSF103190">
    <property type="entry name" value="Sensory domain-like"/>
    <property type="match status" value="1"/>
</dbReference>
<evidence type="ECO:0000256" key="5">
    <source>
        <dbReference type="ARBA" id="ARBA00023136"/>
    </source>
</evidence>
<dbReference type="EMBL" id="CP036259">
    <property type="protein sequence ID" value="QDR83040.1"/>
    <property type="molecule type" value="Genomic_DNA"/>
</dbReference>
<keyword evidence="2" id="KW-1003">Cell membrane</keyword>
<evidence type="ECO:0000313" key="7">
    <source>
        <dbReference type="EMBL" id="QDR83040.1"/>
    </source>
</evidence>
<evidence type="ECO:0000256" key="3">
    <source>
        <dbReference type="ARBA" id="ARBA00022692"/>
    </source>
</evidence>